<evidence type="ECO:0000256" key="1">
    <source>
        <dbReference type="SAM" id="Phobius"/>
    </source>
</evidence>
<feature type="transmembrane region" description="Helical" evidence="1">
    <location>
        <begin position="6"/>
        <end position="25"/>
    </location>
</feature>
<comment type="caution">
    <text evidence="2">The sequence shown here is derived from an EMBL/GenBank/DDBJ whole genome shotgun (WGS) entry which is preliminary data.</text>
</comment>
<protein>
    <submittedName>
        <fullName evidence="2">Uncharacterized protein</fullName>
    </submittedName>
</protein>
<dbReference type="EMBL" id="AQFL01000012">
    <property type="protein sequence ID" value="EOR07899.1"/>
    <property type="molecule type" value="Genomic_DNA"/>
</dbReference>
<keyword evidence="5" id="KW-1185">Reference proteome</keyword>
<dbReference type="Proteomes" id="UP001168902">
    <property type="component" value="Unassembled WGS sequence"/>
</dbReference>
<evidence type="ECO:0000313" key="4">
    <source>
        <dbReference type="Proteomes" id="UP000016203"/>
    </source>
</evidence>
<evidence type="ECO:0000313" key="5">
    <source>
        <dbReference type="Proteomes" id="UP001168902"/>
    </source>
</evidence>
<evidence type="ECO:0000313" key="2">
    <source>
        <dbReference type="EMBL" id="EOR07899.1"/>
    </source>
</evidence>
<gene>
    <name evidence="2" type="ORF">F896_02272</name>
    <name evidence="3" type="ORF">Q3V53_16065</name>
</gene>
<accession>R9B071</accession>
<sequence length="96" mass="11692">MDLFRYLLTIILFIAGVFCLVQFLLENFNLLFLALSLVCFVFAYWVKPKRENHDRGNDAWYWFDLIDMSVEAVYWIIRLPFRLLRRIFDFFSPDIP</sequence>
<name>R9B071_9GAMM</name>
<dbReference type="AlphaFoldDB" id="R9B071"/>
<dbReference type="HOGENOM" id="CLU_2353471_0_0_6"/>
<keyword evidence="1" id="KW-0472">Membrane</keyword>
<organism evidence="2 4">
    <name type="scientific">Acinetobacter genomosp. 15BJ</name>
    <dbReference type="NCBI Taxonomy" id="106651"/>
    <lineage>
        <taxon>Bacteria</taxon>
        <taxon>Pseudomonadati</taxon>
        <taxon>Pseudomonadota</taxon>
        <taxon>Gammaproteobacteria</taxon>
        <taxon>Moraxellales</taxon>
        <taxon>Moraxellaceae</taxon>
        <taxon>Acinetobacter</taxon>
    </lineage>
</organism>
<feature type="transmembrane region" description="Helical" evidence="1">
    <location>
        <begin position="30"/>
        <end position="47"/>
    </location>
</feature>
<dbReference type="EMBL" id="JAUMJH010000047">
    <property type="protein sequence ID" value="MDO3658680.1"/>
    <property type="molecule type" value="Genomic_DNA"/>
</dbReference>
<reference evidence="2 4" key="1">
    <citation type="submission" date="2013-03" db="EMBL/GenBank/DDBJ databases">
        <title>The Genome Sequence of Acinetobacter sp. CIP 110321.</title>
        <authorList>
            <consortium name="The Broad Institute Genome Sequencing Platform"/>
            <consortium name="The Broad Institute Genome Sequencing Center for Infectious Disease"/>
            <person name="Cerqueira G."/>
            <person name="Feldgarden M."/>
            <person name="Courvalin P."/>
            <person name="Perichon B."/>
            <person name="Grillot-Courvalin C."/>
            <person name="Clermont D."/>
            <person name="Rocha E."/>
            <person name="Yoon E.-J."/>
            <person name="Nemec A."/>
            <person name="Walker B."/>
            <person name="Young S.K."/>
            <person name="Zeng Q."/>
            <person name="Gargeya S."/>
            <person name="Fitzgerald M."/>
            <person name="Haas B."/>
            <person name="Abouelleil A."/>
            <person name="Alvarado L."/>
            <person name="Arachchi H.M."/>
            <person name="Berlin A.M."/>
            <person name="Chapman S.B."/>
            <person name="Dewar J."/>
            <person name="Goldberg J."/>
            <person name="Griggs A."/>
            <person name="Gujja S."/>
            <person name="Hansen M."/>
            <person name="Howarth C."/>
            <person name="Imamovic A."/>
            <person name="Larimer J."/>
            <person name="McCowan C."/>
            <person name="Murphy C."/>
            <person name="Neiman D."/>
            <person name="Pearson M."/>
            <person name="Priest M."/>
            <person name="Roberts A."/>
            <person name="Saif S."/>
            <person name="Shea T."/>
            <person name="Sisk P."/>
            <person name="Sykes S."/>
            <person name="Wortman J."/>
            <person name="Nusbaum C."/>
            <person name="Birren B."/>
        </authorList>
    </citation>
    <scope>NUCLEOTIDE SEQUENCE [LARGE SCALE GENOMIC DNA]</scope>
    <source>
        <strain evidence="2 4">CIP 110321</strain>
    </source>
</reference>
<keyword evidence="1" id="KW-0812">Transmembrane</keyword>
<dbReference type="RefSeq" id="WP_016163920.1">
    <property type="nucleotide sequence ID" value="NZ_JAKZGC010000005.1"/>
</dbReference>
<keyword evidence="1" id="KW-1133">Transmembrane helix</keyword>
<feature type="transmembrane region" description="Helical" evidence="1">
    <location>
        <begin position="59"/>
        <end position="77"/>
    </location>
</feature>
<dbReference type="Proteomes" id="UP000016203">
    <property type="component" value="Unassembled WGS sequence"/>
</dbReference>
<dbReference type="OrthoDB" id="6704055at2"/>
<reference evidence="3 5" key="2">
    <citation type="submission" date="2023-07" db="EMBL/GenBank/DDBJ databases">
        <title>A novel proteolytic Acinetobacter species.</title>
        <authorList>
            <person name="Nemec A."/>
            <person name="Radolfova-Krizova L."/>
        </authorList>
    </citation>
    <scope>NUCLEOTIDE SEQUENCE [LARGE SCALE GENOMIC DNA]</scope>
    <source>
        <strain evidence="3 5">NIPH 1865</strain>
    </source>
</reference>
<proteinExistence type="predicted"/>
<evidence type="ECO:0000313" key="3">
    <source>
        <dbReference type="EMBL" id="MDO3658680.1"/>
    </source>
</evidence>